<name>A0A6A1Z8V9_9LACO</name>
<gene>
    <name evidence="2" type="ORF">F8251_01000</name>
</gene>
<dbReference type="SUPFAM" id="SSF46955">
    <property type="entry name" value="Putative DNA-binding domain"/>
    <property type="match status" value="1"/>
</dbReference>
<dbReference type="Proteomes" id="UP000430323">
    <property type="component" value="Unassembled WGS sequence"/>
</dbReference>
<organism evidence="2 3">
    <name type="scientific">Lactobacillus crispatus</name>
    <dbReference type="NCBI Taxonomy" id="47770"/>
    <lineage>
        <taxon>Bacteria</taxon>
        <taxon>Bacillati</taxon>
        <taxon>Bacillota</taxon>
        <taxon>Bacilli</taxon>
        <taxon>Lactobacillales</taxon>
        <taxon>Lactobacillaceae</taxon>
        <taxon>Lactobacillus</taxon>
    </lineage>
</organism>
<reference evidence="2 3" key="1">
    <citation type="submission" date="2019-09" db="EMBL/GenBank/DDBJ databases">
        <title>Investigation of probiotic properties of different lactic acid bacteria.</title>
        <authorList>
            <person name="Jaomanjaka F."/>
            <person name="Blanc P."/>
        </authorList>
    </citation>
    <scope>NUCLEOTIDE SEQUENCE [LARGE SCALE GENOMIC DNA]</scope>
    <source>
        <strain evidence="2 3">BIO6272</strain>
    </source>
</reference>
<proteinExistence type="predicted"/>
<sequence length="99" mass="11812">MQLVDENQLTKFVTKIVLELKPQLKSNLDKKDVKQIVRVASREWLNVQDSASYLGVSETTFRNWRHRYKIPSRTIEGITRWKKSDLDQFWESRGIRGYL</sequence>
<dbReference type="RefSeq" id="WP_151495068.1">
    <property type="nucleotide sequence ID" value="NZ_JBBOJP010000049.1"/>
</dbReference>
<evidence type="ECO:0000259" key="1">
    <source>
        <dbReference type="Pfam" id="PF12728"/>
    </source>
</evidence>
<dbReference type="InterPro" id="IPR009061">
    <property type="entry name" value="DNA-bd_dom_put_sf"/>
</dbReference>
<dbReference type="InterPro" id="IPR041657">
    <property type="entry name" value="HTH_17"/>
</dbReference>
<accession>A0A6A1Z8V9</accession>
<evidence type="ECO:0000313" key="2">
    <source>
        <dbReference type="EMBL" id="KAB1978306.1"/>
    </source>
</evidence>
<dbReference type="AlphaFoldDB" id="A0A6A1Z8V9"/>
<dbReference type="Pfam" id="PF12728">
    <property type="entry name" value="HTH_17"/>
    <property type="match status" value="1"/>
</dbReference>
<comment type="caution">
    <text evidence="2">The sequence shown here is derived from an EMBL/GenBank/DDBJ whole genome shotgun (WGS) entry which is preliminary data.</text>
</comment>
<feature type="domain" description="Helix-turn-helix" evidence="1">
    <location>
        <begin position="44"/>
        <end position="93"/>
    </location>
</feature>
<dbReference type="EMBL" id="WBOB01000002">
    <property type="protein sequence ID" value="KAB1978306.1"/>
    <property type="molecule type" value="Genomic_DNA"/>
</dbReference>
<protein>
    <submittedName>
        <fullName evidence="2">Helix-turn-helix domain-containing protein</fullName>
    </submittedName>
</protein>
<evidence type="ECO:0000313" key="3">
    <source>
        <dbReference type="Proteomes" id="UP000430323"/>
    </source>
</evidence>